<dbReference type="EMBL" id="QPJC01000006">
    <property type="protein sequence ID" value="RCW43620.1"/>
    <property type="molecule type" value="Genomic_DNA"/>
</dbReference>
<organism evidence="4 5">
    <name type="scientific">Halopolyspora algeriensis</name>
    <dbReference type="NCBI Taxonomy" id="1500506"/>
    <lineage>
        <taxon>Bacteria</taxon>
        <taxon>Bacillati</taxon>
        <taxon>Actinomycetota</taxon>
        <taxon>Actinomycetes</taxon>
        <taxon>Actinomycetes incertae sedis</taxon>
        <taxon>Halopolyspora</taxon>
    </lineage>
</organism>
<gene>
    <name evidence="4" type="ORF">DFQ14_10698</name>
</gene>
<dbReference type="SUPFAM" id="SSF53807">
    <property type="entry name" value="Helical backbone' metal receptor"/>
    <property type="match status" value="1"/>
</dbReference>
<evidence type="ECO:0000256" key="2">
    <source>
        <dbReference type="SAM" id="SignalP"/>
    </source>
</evidence>
<dbReference type="AlphaFoldDB" id="A0A368VPZ4"/>
<dbReference type="InterPro" id="IPR002491">
    <property type="entry name" value="ABC_transptr_periplasmic_BD"/>
</dbReference>
<protein>
    <submittedName>
        <fullName evidence="4">Iron complex transport system substrate-binding protein</fullName>
    </submittedName>
</protein>
<dbReference type="Gene3D" id="3.40.50.1980">
    <property type="entry name" value="Nitrogenase molybdenum iron protein domain"/>
    <property type="match status" value="2"/>
</dbReference>
<proteinExistence type="inferred from homology"/>
<dbReference type="InterPro" id="IPR050902">
    <property type="entry name" value="ABC_Transporter_SBP"/>
</dbReference>
<reference evidence="4 5" key="1">
    <citation type="submission" date="2018-07" db="EMBL/GenBank/DDBJ databases">
        <title>Genomic Encyclopedia of Type Strains, Phase III (KMG-III): the genomes of soil and plant-associated and newly described type strains.</title>
        <authorList>
            <person name="Whitman W."/>
        </authorList>
    </citation>
    <scope>NUCLEOTIDE SEQUENCE [LARGE SCALE GENOMIC DNA]</scope>
    <source>
        <strain evidence="4 5">CECT 8575</strain>
    </source>
</reference>
<keyword evidence="5" id="KW-1185">Reference proteome</keyword>
<feature type="domain" description="Fe/B12 periplasmic-binding" evidence="3">
    <location>
        <begin position="54"/>
        <end position="322"/>
    </location>
</feature>
<dbReference type="Proteomes" id="UP000253495">
    <property type="component" value="Unassembled WGS sequence"/>
</dbReference>
<comment type="similarity">
    <text evidence="1">Belongs to the bacterial solute-binding protein 8 family.</text>
</comment>
<dbReference type="CDD" id="cd01148">
    <property type="entry name" value="TroA_a"/>
    <property type="match status" value="1"/>
</dbReference>
<evidence type="ECO:0000313" key="5">
    <source>
        <dbReference type="Proteomes" id="UP000253495"/>
    </source>
</evidence>
<keyword evidence="2" id="KW-0732">Signal</keyword>
<dbReference type="PANTHER" id="PTHR30535:SF7">
    <property type="entry name" value="IRON(III) DICITRATE-BINDING PROTEIN"/>
    <property type="match status" value="1"/>
</dbReference>
<dbReference type="PROSITE" id="PS50983">
    <property type="entry name" value="FE_B12_PBP"/>
    <property type="match status" value="1"/>
</dbReference>
<dbReference type="PANTHER" id="PTHR30535">
    <property type="entry name" value="VITAMIN B12-BINDING PROTEIN"/>
    <property type="match status" value="1"/>
</dbReference>
<evidence type="ECO:0000256" key="1">
    <source>
        <dbReference type="ARBA" id="ARBA00008814"/>
    </source>
</evidence>
<dbReference type="Pfam" id="PF01497">
    <property type="entry name" value="Peripla_BP_2"/>
    <property type="match status" value="1"/>
</dbReference>
<sequence length="322" mass="34078">MRTTARVIRRLLALLLTAGVLVGCGTATSGRVSPDAVRVDNCGRTETFEHPPQRVVSLNQHATEILLAIGLGDRLVGTAFPDDHTPPESVAAEYATVPVLAQKYPSVERILAARPDLVVGGYASAFSKAEGRGRASLEAKGIDTLLLSESCTQTPAGMHTLLDDIAMFGEVLGLQDGAAELAASIRQRVSAAEQRLSGVRPIDVFVYDSGEKAPLTLGGHGIGNDVLTRAGARNVFADVAEDFATVSWEQVAARAPGTIVLVDYLGGGSVRDKRAFLEGHPLASRTPAVRHDRYITLDLVQLTEGIRFPGAVEHLAHALHGV</sequence>
<evidence type="ECO:0000313" key="4">
    <source>
        <dbReference type="EMBL" id="RCW43620.1"/>
    </source>
</evidence>
<dbReference type="RefSeq" id="WP_246195803.1">
    <property type="nucleotide sequence ID" value="NZ_QPJC01000006.1"/>
</dbReference>
<comment type="caution">
    <text evidence="4">The sequence shown here is derived from an EMBL/GenBank/DDBJ whole genome shotgun (WGS) entry which is preliminary data.</text>
</comment>
<evidence type="ECO:0000259" key="3">
    <source>
        <dbReference type="PROSITE" id="PS50983"/>
    </source>
</evidence>
<name>A0A368VPZ4_9ACTN</name>
<dbReference type="PROSITE" id="PS51257">
    <property type="entry name" value="PROKAR_LIPOPROTEIN"/>
    <property type="match status" value="1"/>
</dbReference>
<accession>A0A368VPZ4</accession>
<feature type="signal peptide" evidence="2">
    <location>
        <begin position="1"/>
        <end position="29"/>
    </location>
</feature>
<feature type="chain" id="PRO_5016770540" evidence="2">
    <location>
        <begin position="30"/>
        <end position="322"/>
    </location>
</feature>